<protein>
    <submittedName>
        <fullName evidence="2">Cell division cycle and apoptosis regulator 1</fullName>
    </submittedName>
</protein>
<dbReference type="AlphaFoldDB" id="A0A7J7TSE5"/>
<dbReference type="Proteomes" id="UP000527355">
    <property type="component" value="Unassembled WGS sequence"/>
</dbReference>
<dbReference type="VEuPathDB" id="HostDB:GeneID_118670077"/>
<accession>A0A7J7TSE5</accession>
<reference evidence="2 3" key="1">
    <citation type="journal article" date="2020" name="Nature">
        <title>Six reference-quality genomes reveal evolution of bat adaptations.</title>
        <authorList>
            <person name="Jebb D."/>
            <person name="Huang Z."/>
            <person name="Pippel M."/>
            <person name="Hughes G.M."/>
            <person name="Lavrichenko K."/>
            <person name="Devanna P."/>
            <person name="Winkler S."/>
            <person name="Jermiin L.S."/>
            <person name="Skirmuntt E.C."/>
            <person name="Katzourakis A."/>
            <person name="Burkitt-Gray L."/>
            <person name="Ray D.A."/>
            <person name="Sullivan K.A.M."/>
            <person name="Roscito J.G."/>
            <person name="Kirilenko B.M."/>
            <person name="Davalos L.M."/>
            <person name="Corthals A.P."/>
            <person name="Power M.L."/>
            <person name="Jones G."/>
            <person name="Ransome R.D."/>
            <person name="Dechmann D.K.N."/>
            <person name="Locatelli A.G."/>
            <person name="Puechmaille S.J."/>
            <person name="Fedrigo O."/>
            <person name="Jarvis E.D."/>
            <person name="Hiller M."/>
            <person name="Vernes S.C."/>
            <person name="Myers E.W."/>
            <person name="Teeling E.C."/>
        </authorList>
    </citation>
    <scope>NUCLEOTIDE SEQUENCE [LARGE SCALE GENOMIC DNA]</scope>
    <source>
        <strain evidence="2">MMyoMyo1</strain>
        <tissue evidence="2">Flight muscle</tissue>
    </source>
</reference>
<keyword evidence="2" id="KW-0131">Cell cycle</keyword>
<keyword evidence="2" id="KW-0132">Cell division</keyword>
<sequence length="500" mass="54530">MAQFGGQKNPPWATQFTATAVSQPAALGVQQPSLLGASPTIYTQQTALAAAGLTTQTPANYQLTQTAALQQQAAAAAAALQQQYSQPQQALYSVQQQMCVSEPGLRSHECKRPSPLGSVVLTPDGPLVPSGASNWDPGTSGRKVRKITCGFLPVTSNPAPPAMSHRAPSPSPPVEEREGLTIEDNQPRRRRRPRHRRAHNITWGDIKNLQDQAARMAPEGNPSAGTLFLLMCAIITANSQARAQHVWAAISHPGVLMPVSADSLQFPAVRVSDCSVGLPCDGAEPVSSPWNGTVWANISSPNLLKWTLDNGTTLGQVWIYLAPYETGDFYCTNHFCTEGVMLGLNATFPLALSSWTRVSTSPSIVPLCPYLFLLEESPPVLLPSMSIPWVECLRASQPDTQTDTLGIWGRWLRKGMTPFALRDPIRRLHSQFGRWDLCGPNACIDQRAFTGLRGARLYNGTWKKPASRWENNIAINPNATHSFSYWPCVRPPLLFLTKQL</sequence>
<proteinExistence type="predicted"/>
<dbReference type="GO" id="GO:0051301">
    <property type="term" value="P:cell division"/>
    <property type="evidence" value="ECO:0007669"/>
    <property type="project" value="UniProtKB-KW"/>
</dbReference>
<feature type="region of interest" description="Disordered" evidence="1">
    <location>
        <begin position="121"/>
        <end position="140"/>
    </location>
</feature>
<organism evidence="2 3">
    <name type="scientific">Myotis myotis</name>
    <name type="common">Greater mouse-eared bat</name>
    <name type="synonym">Vespertilio myotis</name>
    <dbReference type="NCBI Taxonomy" id="51298"/>
    <lineage>
        <taxon>Eukaryota</taxon>
        <taxon>Metazoa</taxon>
        <taxon>Chordata</taxon>
        <taxon>Craniata</taxon>
        <taxon>Vertebrata</taxon>
        <taxon>Euteleostomi</taxon>
        <taxon>Mammalia</taxon>
        <taxon>Eutheria</taxon>
        <taxon>Laurasiatheria</taxon>
        <taxon>Chiroptera</taxon>
        <taxon>Yangochiroptera</taxon>
        <taxon>Vespertilionidae</taxon>
        <taxon>Myotis</taxon>
    </lineage>
</organism>
<evidence type="ECO:0000313" key="2">
    <source>
        <dbReference type="EMBL" id="KAF6303532.1"/>
    </source>
</evidence>
<dbReference type="EMBL" id="JABWUV010000015">
    <property type="protein sequence ID" value="KAF6303532.1"/>
    <property type="molecule type" value="Genomic_DNA"/>
</dbReference>
<evidence type="ECO:0000313" key="3">
    <source>
        <dbReference type="Proteomes" id="UP000527355"/>
    </source>
</evidence>
<evidence type="ECO:0000256" key="1">
    <source>
        <dbReference type="SAM" id="MobiDB-lite"/>
    </source>
</evidence>
<gene>
    <name evidence="2" type="ORF">mMyoMyo1_002163</name>
</gene>
<name>A0A7J7TSE5_MYOMY</name>
<keyword evidence="3" id="KW-1185">Reference proteome</keyword>
<comment type="caution">
    <text evidence="2">The sequence shown here is derived from an EMBL/GenBank/DDBJ whole genome shotgun (WGS) entry which is preliminary data.</text>
</comment>
<feature type="region of interest" description="Disordered" evidence="1">
    <location>
        <begin position="155"/>
        <end position="196"/>
    </location>
</feature>